<reference evidence="2" key="1">
    <citation type="submission" date="2021-01" db="EMBL/GenBank/DDBJ databases">
        <title>Caligus Genome Assembly.</title>
        <authorList>
            <person name="Gallardo-Escarate C."/>
        </authorList>
    </citation>
    <scope>NUCLEOTIDE SEQUENCE [LARGE SCALE GENOMIC DNA]</scope>
</reference>
<feature type="non-terminal residue" evidence="1">
    <location>
        <position position="1"/>
    </location>
</feature>
<proteinExistence type="predicted"/>
<organism evidence="1 2">
    <name type="scientific">Caligus rogercresseyi</name>
    <name type="common">Sea louse</name>
    <dbReference type="NCBI Taxonomy" id="217165"/>
    <lineage>
        <taxon>Eukaryota</taxon>
        <taxon>Metazoa</taxon>
        <taxon>Ecdysozoa</taxon>
        <taxon>Arthropoda</taxon>
        <taxon>Crustacea</taxon>
        <taxon>Multicrustacea</taxon>
        <taxon>Hexanauplia</taxon>
        <taxon>Copepoda</taxon>
        <taxon>Siphonostomatoida</taxon>
        <taxon>Caligidae</taxon>
        <taxon>Caligus</taxon>
    </lineage>
</organism>
<evidence type="ECO:0000313" key="1">
    <source>
        <dbReference type="EMBL" id="QQP39740.1"/>
    </source>
</evidence>
<evidence type="ECO:0000313" key="2">
    <source>
        <dbReference type="Proteomes" id="UP000595437"/>
    </source>
</evidence>
<dbReference type="EMBL" id="CP045898">
    <property type="protein sequence ID" value="QQP39740.1"/>
    <property type="molecule type" value="Genomic_DNA"/>
</dbReference>
<name>A0A7T8GXM5_CALRO</name>
<keyword evidence="2" id="KW-1185">Reference proteome</keyword>
<protein>
    <submittedName>
        <fullName evidence="1">Uncharacterized protein</fullName>
    </submittedName>
</protein>
<sequence length="54" mass="6191">DFLAYFAGKEELKVNATIAKTQQIIYAKRSANDTKLRGIISIIKMYIKEINEID</sequence>
<dbReference type="Proteomes" id="UP000595437">
    <property type="component" value="Chromosome 9"/>
</dbReference>
<dbReference type="AlphaFoldDB" id="A0A7T8GXM5"/>
<accession>A0A7T8GXM5</accession>
<gene>
    <name evidence="1" type="ORF">FKW44_013551</name>
</gene>